<evidence type="ECO:0000259" key="4">
    <source>
        <dbReference type="PROSITE" id="PS50843"/>
    </source>
</evidence>
<evidence type="ECO:0000313" key="6">
    <source>
        <dbReference type="EnsemblPlants" id="PNT62796"/>
    </source>
</evidence>
<dbReference type="Proteomes" id="UP000008810">
    <property type="component" value="Chromosome 4"/>
</dbReference>
<evidence type="ECO:0000313" key="5">
    <source>
        <dbReference type="EMBL" id="PNT62796.1"/>
    </source>
</evidence>
<dbReference type="AlphaFoldDB" id="A0A2K2CL90"/>
<organism evidence="5">
    <name type="scientific">Brachypodium distachyon</name>
    <name type="common">Purple false brome</name>
    <name type="synonym">Trachynia distachya</name>
    <dbReference type="NCBI Taxonomy" id="15368"/>
    <lineage>
        <taxon>Eukaryota</taxon>
        <taxon>Viridiplantae</taxon>
        <taxon>Streptophyta</taxon>
        <taxon>Embryophyta</taxon>
        <taxon>Tracheophyta</taxon>
        <taxon>Spermatophyta</taxon>
        <taxon>Magnoliopsida</taxon>
        <taxon>Liliopsida</taxon>
        <taxon>Poales</taxon>
        <taxon>Poaceae</taxon>
        <taxon>BOP clade</taxon>
        <taxon>Pooideae</taxon>
        <taxon>Stipodae</taxon>
        <taxon>Brachypodieae</taxon>
        <taxon>Brachypodium</taxon>
    </lineage>
</organism>
<gene>
    <name evidence="5" type="ORF">BRADI_4g08370v3</name>
</gene>
<sequence>MARFSSSGLLAFAMAATLFAGVWCAPKVTFTVEKGSDPKKIVELKQKGSNEWLAMSKCKDTGAWKYESPEPPKCPLNIRFQSEKGMRNVFDDVIPENYKIGSSYAPQEY</sequence>
<dbReference type="EMBL" id="CM000883">
    <property type="protein sequence ID" value="PNT62796.1"/>
    <property type="molecule type" value="Genomic_DNA"/>
</dbReference>
<evidence type="ECO:0000313" key="7">
    <source>
        <dbReference type="Proteomes" id="UP000008810"/>
    </source>
</evidence>
<dbReference type="FunCoup" id="A0A2K2CL90">
    <property type="interactions" value="382"/>
</dbReference>
<keyword evidence="2" id="KW-0964">Secreted</keyword>
<dbReference type="InParanoid" id="A0A2K2CL90"/>
<dbReference type="InterPro" id="IPR036749">
    <property type="entry name" value="Expansin_CBD_sf"/>
</dbReference>
<reference evidence="5" key="2">
    <citation type="submission" date="2017-06" db="EMBL/GenBank/DDBJ databases">
        <title>WGS assembly of Brachypodium distachyon.</title>
        <authorList>
            <consortium name="The International Brachypodium Initiative"/>
            <person name="Lucas S."/>
            <person name="Harmon-Smith M."/>
            <person name="Lail K."/>
            <person name="Tice H."/>
            <person name="Grimwood J."/>
            <person name="Bruce D."/>
            <person name="Barry K."/>
            <person name="Shu S."/>
            <person name="Lindquist E."/>
            <person name="Wang M."/>
            <person name="Pitluck S."/>
            <person name="Vogel J.P."/>
            <person name="Garvin D.F."/>
            <person name="Mockler T.C."/>
            <person name="Schmutz J."/>
            <person name="Rokhsar D."/>
            <person name="Bevan M.W."/>
        </authorList>
    </citation>
    <scope>NUCLEOTIDE SEQUENCE</scope>
    <source>
        <strain evidence="5">Bd21</strain>
    </source>
</reference>
<dbReference type="EnsemblPlants" id="PNT62796">
    <property type="protein sequence ID" value="PNT62796"/>
    <property type="gene ID" value="BRADI_4g08370v3"/>
</dbReference>
<dbReference type="SUPFAM" id="SSF49590">
    <property type="entry name" value="PHL pollen allergen"/>
    <property type="match status" value="1"/>
</dbReference>
<feature type="domain" description="Expansin-like CBD" evidence="4">
    <location>
        <begin position="42"/>
        <end position="106"/>
    </location>
</feature>
<feature type="signal peptide" evidence="3">
    <location>
        <begin position="1"/>
        <end position="24"/>
    </location>
</feature>
<dbReference type="InterPro" id="IPR007117">
    <property type="entry name" value="Expansin_CBD"/>
</dbReference>
<name>A0A2K2CL90_BRADI</name>
<dbReference type="PROSITE" id="PS50843">
    <property type="entry name" value="EXPANSIN_CBD"/>
    <property type="match status" value="1"/>
</dbReference>
<accession>A0A2K2CL90</accession>
<reference evidence="6" key="3">
    <citation type="submission" date="2018-08" db="UniProtKB">
        <authorList>
            <consortium name="EnsemblPlants"/>
        </authorList>
    </citation>
    <scope>IDENTIFICATION</scope>
    <source>
        <strain evidence="6">cv. Bd21</strain>
    </source>
</reference>
<dbReference type="OrthoDB" id="645713at2759"/>
<feature type="chain" id="PRO_5033762313" description="Expansin-like CBD domain-containing protein" evidence="3">
    <location>
        <begin position="25"/>
        <end position="109"/>
    </location>
</feature>
<proteinExistence type="predicted"/>
<evidence type="ECO:0000256" key="2">
    <source>
        <dbReference type="ARBA" id="ARBA00022525"/>
    </source>
</evidence>
<dbReference type="GO" id="GO:0005576">
    <property type="term" value="C:extracellular region"/>
    <property type="evidence" value="ECO:0007669"/>
    <property type="project" value="UniProtKB-SubCell"/>
</dbReference>
<comment type="subcellular location">
    <subcellularLocation>
        <location evidence="1">Secreted</location>
    </subcellularLocation>
</comment>
<keyword evidence="3" id="KW-0732">Signal</keyword>
<dbReference type="PRINTS" id="PR01637">
    <property type="entry name" value="LOLP2ALLERGN"/>
</dbReference>
<dbReference type="Gramene" id="PNT62796">
    <property type="protein sequence ID" value="PNT62796"/>
    <property type="gene ID" value="BRADI_4g08370v3"/>
</dbReference>
<dbReference type="Gene3D" id="2.60.40.760">
    <property type="entry name" value="Expansin, cellulose-binding-like domain"/>
    <property type="match status" value="1"/>
</dbReference>
<dbReference type="InterPro" id="IPR005453">
    <property type="entry name" value="Allergen_Lolp2"/>
</dbReference>
<evidence type="ECO:0000256" key="1">
    <source>
        <dbReference type="ARBA" id="ARBA00004613"/>
    </source>
</evidence>
<reference evidence="5 6" key="1">
    <citation type="journal article" date="2010" name="Nature">
        <title>Genome sequencing and analysis of the model grass Brachypodium distachyon.</title>
        <authorList>
            <consortium name="International Brachypodium Initiative"/>
        </authorList>
    </citation>
    <scope>NUCLEOTIDE SEQUENCE [LARGE SCALE GENOMIC DNA]</scope>
    <source>
        <strain evidence="5 6">Bd21</strain>
    </source>
</reference>
<protein>
    <recommendedName>
        <fullName evidence="4">Expansin-like CBD domain-containing protein</fullName>
    </recommendedName>
</protein>
<keyword evidence="7" id="KW-1185">Reference proteome</keyword>
<evidence type="ECO:0000256" key="3">
    <source>
        <dbReference type="SAM" id="SignalP"/>
    </source>
</evidence>
<dbReference type="Pfam" id="PF01357">
    <property type="entry name" value="Expansin_C"/>
    <property type="match status" value="1"/>
</dbReference>